<dbReference type="Gramene" id="PVH36438">
    <property type="protein sequence ID" value="PVH36438"/>
    <property type="gene ID" value="PAHAL_6G073700"/>
</dbReference>
<organism evidence="1">
    <name type="scientific">Panicum hallii</name>
    <dbReference type="NCBI Taxonomy" id="206008"/>
    <lineage>
        <taxon>Eukaryota</taxon>
        <taxon>Viridiplantae</taxon>
        <taxon>Streptophyta</taxon>
        <taxon>Embryophyta</taxon>
        <taxon>Tracheophyta</taxon>
        <taxon>Spermatophyta</taxon>
        <taxon>Magnoliopsida</taxon>
        <taxon>Liliopsida</taxon>
        <taxon>Poales</taxon>
        <taxon>Poaceae</taxon>
        <taxon>PACMAD clade</taxon>
        <taxon>Panicoideae</taxon>
        <taxon>Panicodae</taxon>
        <taxon>Paniceae</taxon>
        <taxon>Panicinae</taxon>
        <taxon>Panicum</taxon>
        <taxon>Panicum sect. Panicum</taxon>
    </lineage>
</organism>
<proteinExistence type="predicted"/>
<dbReference type="EMBL" id="CM008051">
    <property type="protein sequence ID" value="PVH36438.1"/>
    <property type="molecule type" value="Genomic_DNA"/>
</dbReference>
<evidence type="ECO:0000313" key="1">
    <source>
        <dbReference type="EMBL" id="PVH36438.1"/>
    </source>
</evidence>
<dbReference type="Proteomes" id="UP000243499">
    <property type="component" value="Chromosome 6"/>
</dbReference>
<accession>A0A2T8IFI9</accession>
<name>A0A2T8IFI9_9POAL</name>
<sequence length="76" mass="8702">MFRLPQHLADFCFGVSVEVIYCLCQHGFIQLFQGSMSFEESWGVKASPTFSCGQSCRELSYSDSMVRRLLYSDNET</sequence>
<gene>
    <name evidence="1" type="ORF">PAHAL_6G073700</name>
</gene>
<dbReference type="AlphaFoldDB" id="A0A2T8IFI9"/>
<protein>
    <submittedName>
        <fullName evidence="1">Uncharacterized protein</fullName>
    </submittedName>
</protein>
<reference evidence="1" key="1">
    <citation type="submission" date="2018-04" db="EMBL/GenBank/DDBJ databases">
        <title>WGS assembly of Panicum hallii.</title>
        <authorList>
            <person name="Lovell J."/>
            <person name="Jenkins J."/>
            <person name="Lowry D."/>
            <person name="Mamidi S."/>
            <person name="Sreedasyam A."/>
            <person name="Weng X."/>
            <person name="Barry K."/>
            <person name="Bonette J."/>
            <person name="Campitelli B."/>
            <person name="Daum C."/>
            <person name="Gordon S."/>
            <person name="Gould B."/>
            <person name="Lipzen A."/>
            <person name="Macqueen A."/>
            <person name="Palacio-Mejia J."/>
            <person name="Plott C."/>
            <person name="Shakirov E."/>
            <person name="Shu S."/>
            <person name="Yoshinaga Y."/>
            <person name="Zane M."/>
            <person name="Rokhsar D."/>
            <person name="Grimwood J."/>
            <person name="Schmutz J."/>
            <person name="Juenger T."/>
        </authorList>
    </citation>
    <scope>NUCLEOTIDE SEQUENCE [LARGE SCALE GENOMIC DNA]</scope>
    <source>
        <strain evidence="1">FIL2</strain>
    </source>
</reference>